<reference evidence="2 3" key="1">
    <citation type="submission" date="2016-03" db="EMBL/GenBank/DDBJ databases">
        <title>Comparative genomics of the ectomycorrhizal sister species Rhizopogon vinicolor and Rhizopogon vesiculosus (Basidiomycota: Boletales) reveals a divergence of the mating type B locus.</title>
        <authorList>
            <person name="Mujic A.B."/>
            <person name="Kuo A."/>
            <person name="Tritt A."/>
            <person name="Lipzen A."/>
            <person name="Chen C."/>
            <person name="Johnson J."/>
            <person name="Sharma A."/>
            <person name="Barry K."/>
            <person name="Grigoriev I.V."/>
            <person name="Spatafora J.W."/>
        </authorList>
    </citation>
    <scope>NUCLEOTIDE SEQUENCE [LARGE SCALE GENOMIC DNA]</scope>
    <source>
        <strain evidence="2 3">AM-OR11-056</strain>
    </source>
</reference>
<evidence type="ECO:0000313" key="2">
    <source>
        <dbReference type="EMBL" id="OJA17389.1"/>
    </source>
</evidence>
<dbReference type="AlphaFoldDB" id="A0A1J8Q8R4"/>
<dbReference type="Proteomes" id="UP000183567">
    <property type="component" value="Unassembled WGS sequence"/>
</dbReference>
<keyword evidence="3" id="KW-1185">Reference proteome</keyword>
<sequence length="517" mass="55754">MNRTQNITLPVGQEPDWELDNTEQDACKLKGIADSFVILQSLKQSREKWLRSTFPKFSSRSRGGKPADAIPPPHTMYNRGRCTLEIGPHIFMDTTIFEVHYHPVFVPPPSTSTSSASAAAPRGTSPLISSLTNSTPTLINQVNAAALSNPTLANLIQLAASGNASLDQLKNLGLTIQQLASSSGLSLDAYSIPSTVTSQAQNTATAVATSAVSVYQTKDFDIVIEFRESPADRWIFPRGPAIGNFTPVPGSTGSYGDLTLSTRLPFEQRTKVASESQPAGDARSKTPEAQEVVTFRFIGAGATVWDSILRWIGPQDKVEENRKILASTNTPRKVYLGHRVAESALLTQIQNAAVPAFSTRLLKPTTEGSSKPKRKAAPRKPPQLPPPPQDASSMRQSGEPVPPPAKKKRQSQPKPMPSLPKIACFACGQTDVPLIMGGRYCRPCVEAGCAIDDIPQVGGSRYTYQSPAQVSRQNSSHTPDGRNQPTTISKNQAVFVPYTRVSASETSNVPTPNTEQT</sequence>
<evidence type="ECO:0000256" key="1">
    <source>
        <dbReference type="SAM" id="MobiDB-lite"/>
    </source>
</evidence>
<protein>
    <submittedName>
        <fullName evidence="2">Uncharacterized protein</fullName>
    </submittedName>
</protein>
<name>A0A1J8Q8R4_9AGAM</name>
<dbReference type="EMBL" id="LVVM01002032">
    <property type="protein sequence ID" value="OJA17389.1"/>
    <property type="molecule type" value="Genomic_DNA"/>
</dbReference>
<organism evidence="2 3">
    <name type="scientific">Rhizopogon vesiculosus</name>
    <dbReference type="NCBI Taxonomy" id="180088"/>
    <lineage>
        <taxon>Eukaryota</taxon>
        <taxon>Fungi</taxon>
        <taxon>Dikarya</taxon>
        <taxon>Basidiomycota</taxon>
        <taxon>Agaricomycotina</taxon>
        <taxon>Agaricomycetes</taxon>
        <taxon>Agaricomycetidae</taxon>
        <taxon>Boletales</taxon>
        <taxon>Suillineae</taxon>
        <taxon>Rhizopogonaceae</taxon>
        <taxon>Rhizopogon</taxon>
    </lineage>
</organism>
<accession>A0A1J8Q8R4</accession>
<dbReference type="OrthoDB" id="5338195at2759"/>
<comment type="caution">
    <text evidence="2">The sequence shown here is derived from an EMBL/GenBank/DDBJ whole genome shotgun (WGS) entry which is preliminary data.</text>
</comment>
<gene>
    <name evidence="2" type="primary">RVUP27</name>
    <name evidence="2" type="ORF">AZE42_02718</name>
</gene>
<feature type="region of interest" description="Disordered" evidence="1">
    <location>
        <begin position="469"/>
        <end position="494"/>
    </location>
</feature>
<proteinExistence type="predicted"/>
<feature type="region of interest" description="Disordered" evidence="1">
    <location>
        <begin position="360"/>
        <end position="420"/>
    </location>
</feature>
<evidence type="ECO:0000313" key="3">
    <source>
        <dbReference type="Proteomes" id="UP000183567"/>
    </source>
</evidence>
<feature type="compositionally biased region" description="Polar residues" evidence="1">
    <location>
        <begin position="469"/>
        <end position="492"/>
    </location>
</feature>
<feature type="compositionally biased region" description="Pro residues" evidence="1">
    <location>
        <begin position="379"/>
        <end position="389"/>
    </location>
</feature>